<dbReference type="Proteomes" id="UP001151760">
    <property type="component" value="Unassembled WGS sequence"/>
</dbReference>
<comment type="caution">
    <text evidence="1">The sequence shown here is derived from an EMBL/GenBank/DDBJ whole genome shotgun (WGS) entry which is preliminary data.</text>
</comment>
<keyword evidence="2" id="KW-1185">Reference proteome</keyword>
<evidence type="ECO:0000313" key="2">
    <source>
        <dbReference type="Proteomes" id="UP001151760"/>
    </source>
</evidence>
<name>A0ABQ5BLY6_9ASTR</name>
<evidence type="ECO:0000313" key="1">
    <source>
        <dbReference type="EMBL" id="GJT14802.1"/>
    </source>
</evidence>
<proteinExistence type="predicted"/>
<reference evidence="1" key="1">
    <citation type="journal article" date="2022" name="Int. J. Mol. Sci.">
        <title>Draft Genome of Tanacetum Coccineum: Genomic Comparison of Closely Related Tanacetum-Family Plants.</title>
        <authorList>
            <person name="Yamashiro T."/>
            <person name="Shiraishi A."/>
            <person name="Nakayama K."/>
            <person name="Satake H."/>
        </authorList>
    </citation>
    <scope>NUCLEOTIDE SEQUENCE</scope>
</reference>
<organism evidence="1 2">
    <name type="scientific">Tanacetum coccineum</name>
    <dbReference type="NCBI Taxonomy" id="301880"/>
    <lineage>
        <taxon>Eukaryota</taxon>
        <taxon>Viridiplantae</taxon>
        <taxon>Streptophyta</taxon>
        <taxon>Embryophyta</taxon>
        <taxon>Tracheophyta</taxon>
        <taxon>Spermatophyta</taxon>
        <taxon>Magnoliopsida</taxon>
        <taxon>eudicotyledons</taxon>
        <taxon>Gunneridae</taxon>
        <taxon>Pentapetalae</taxon>
        <taxon>asterids</taxon>
        <taxon>campanulids</taxon>
        <taxon>Asterales</taxon>
        <taxon>Asteraceae</taxon>
        <taxon>Asteroideae</taxon>
        <taxon>Anthemideae</taxon>
        <taxon>Anthemidinae</taxon>
        <taxon>Tanacetum</taxon>
    </lineage>
</organism>
<reference evidence="1" key="2">
    <citation type="submission" date="2022-01" db="EMBL/GenBank/DDBJ databases">
        <authorList>
            <person name="Yamashiro T."/>
            <person name="Shiraishi A."/>
            <person name="Satake H."/>
            <person name="Nakayama K."/>
        </authorList>
    </citation>
    <scope>NUCLEOTIDE SEQUENCE</scope>
</reference>
<sequence length="123" mass="13819">MMMSSSLELLYESSLSKILEIDVPSSIPLRSCAFVRVNRIVVLDCHLLLSSPKFHGETKLALSLPSTFVGILGMIWLNPTMYSFCGALAVLKYPLDPLPFVCKRSKDKLFAIPFNVGRDWPRE</sequence>
<gene>
    <name evidence="1" type="ORF">Tco_0873508</name>
</gene>
<accession>A0ABQ5BLY6</accession>
<dbReference type="EMBL" id="BQNB010013343">
    <property type="protein sequence ID" value="GJT14802.1"/>
    <property type="molecule type" value="Genomic_DNA"/>
</dbReference>
<protein>
    <submittedName>
        <fullName evidence="1">Uncharacterized protein</fullName>
    </submittedName>
</protein>